<evidence type="ECO:0000256" key="3">
    <source>
        <dbReference type="SAM" id="SignalP"/>
    </source>
</evidence>
<feature type="region of interest" description="Disordered" evidence="2">
    <location>
        <begin position="737"/>
        <end position="774"/>
    </location>
</feature>
<feature type="compositionally biased region" description="Low complexity" evidence="2">
    <location>
        <begin position="737"/>
        <end position="747"/>
    </location>
</feature>
<evidence type="ECO:0000313" key="4">
    <source>
        <dbReference type="EMBL" id="MBO8432012.1"/>
    </source>
</evidence>
<dbReference type="Proteomes" id="UP000823612">
    <property type="component" value="Unassembled WGS sequence"/>
</dbReference>
<dbReference type="SMART" id="SM00028">
    <property type="entry name" value="TPR"/>
    <property type="match status" value="4"/>
</dbReference>
<gene>
    <name evidence="4" type="ORF">IAB08_01795</name>
</gene>
<sequence>MRKSFFSVLAVSMLLLATGCSTKKNTFLNRNFHNLTSYYNVYWNGKETLLDADYLLQEQSVDNYFNVIPVFKYGNPEDTALVAEQARRMMEKALITIKKHSISIRGKEYVKTIDDAYILLGKGLFYKQDYSKARSVFNFVLSEYPKNPERFEAMLWIARTYMREEEYGMALSFVSQVDAQPQQALLKETYRDLPLVQAQLCIQQEKYKEAIPYLQQGLQRAKKADVKSRIIFILGQIAQNEGDKARAVNYYRECLKLNPPLDLVFNARLNIVLCSEGNSVAMHDVLKDLQKMLRDPKNSAYFGRIYYVMGEMAFRQGREEEAVRYMDQSIAASQGDPARTLLAAKRLSAYFYGKKEYIRSQQYYAAAAEVVEMDDPDYYTIVSRAENLADLTSYYTQLTESDTLRIVGRMDKKDQKKYAERKAKEYQKAQEAARLAREQSGGTDVSTPGRSNWYFYNQQTKNAGLAEFNRLWGRRTLEDLWFLSAKPAAAMLRPPSRNEEEVVEEAPKVITQADPEYYLQDLPTTDSAFARLDSIIEPALYHVGMVYSDQLSENEEGKKYLVRLIEEFPESDYIPSACETLCKIFHQEGDMGSYQKYAAILSTRYAGTIQDQRVNNPDYYKNLEANSQTVESLYTQIYNCFLRNDFQCVLSLVGQVEEEFPINTFQEQLSFLKTMATAHVKGYNEMIPMADNFLKSYPESELKSRMQAAYDRAKADLKENILFPDSDPVLPEDMPVAQSAASIPAEAAETEEPGQESEALAENASPVQDTVPSEPIQVEYVQPKSTEKHYIIAVCDSKERDSEAMLLRLGEFNRRNYSQMGLKTEAVPAGDKYMVVISSFPVLRGAANYLDMVKDDDYVFGTLEFKILFLANEANMELLKEYGDYEGYEAYYKETYGATK</sequence>
<feature type="signal peptide" evidence="3">
    <location>
        <begin position="1"/>
        <end position="23"/>
    </location>
</feature>
<dbReference type="SUPFAM" id="SSF48452">
    <property type="entry name" value="TPR-like"/>
    <property type="match status" value="2"/>
</dbReference>
<evidence type="ECO:0000313" key="5">
    <source>
        <dbReference type="Proteomes" id="UP000823612"/>
    </source>
</evidence>
<dbReference type="Pfam" id="PF13181">
    <property type="entry name" value="TPR_8"/>
    <property type="match status" value="1"/>
</dbReference>
<keyword evidence="3" id="KW-0732">Signal</keyword>
<reference evidence="4" key="2">
    <citation type="journal article" date="2021" name="PeerJ">
        <title>Extensive microbial diversity within the chicken gut microbiome revealed by metagenomics and culture.</title>
        <authorList>
            <person name="Gilroy R."/>
            <person name="Ravi A."/>
            <person name="Getino M."/>
            <person name="Pursley I."/>
            <person name="Horton D.L."/>
            <person name="Alikhan N.F."/>
            <person name="Baker D."/>
            <person name="Gharbi K."/>
            <person name="Hall N."/>
            <person name="Watson M."/>
            <person name="Adriaenssens E.M."/>
            <person name="Foster-Nyarko E."/>
            <person name="Jarju S."/>
            <person name="Secka A."/>
            <person name="Antonio M."/>
            <person name="Oren A."/>
            <person name="Chaudhuri R.R."/>
            <person name="La Ragione R."/>
            <person name="Hildebrand F."/>
            <person name="Pallen M.J."/>
        </authorList>
    </citation>
    <scope>NUCLEOTIDE SEQUENCE</scope>
    <source>
        <strain evidence="4">2889</strain>
    </source>
</reference>
<dbReference type="Pfam" id="PF13432">
    <property type="entry name" value="TPR_16"/>
    <property type="match status" value="1"/>
</dbReference>
<protein>
    <submittedName>
        <fullName evidence="4">Tetratricopeptide repeat protein</fullName>
    </submittedName>
</protein>
<organism evidence="4 5">
    <name type="scientific">Candidatus Pullibacteroides excrementavium</name>
    <dbReference type="NCBI Taxonomy" id="2840905"/>
    <lineage>
        <taxon>Bacteria</taxon>
        <taxon>Pseudomonadati</taxon>
        <taxon>Bacteroidota</taxon>
        <taxon>Bacteroidia</taxon>
        <taxon>Bacteroidales</taxon>
        <taxon>Candidatus Pullibacteroides</taxon>
    </lineage>
</organism>
<proteinExistence type="predicted"/>
<evidence type="ECO:0000256" key="1">
    <source>
        <dbReference type="PROSITE-ProRule" id="PRU00339"/>
    </source>
</evidence>
<dbReference type="AlphaFoldDB" id="A0A9D9DRS8"/>
<evidence type="ECO:0000256" key="2">
    <source>
        <dbReference type="SAM" id="MobiDB-lite"/>
    </source>
</evidence>
<feature type="chain" id="PRO_5039379996" evidence="3">
    <location>
        <begin position="24"/>
        <end position="900"/>
    </location>
</feature>
<feature type="repeat" description="TPR" evidence="1">
    <location>
        <begin position="114"/>
        <end position="147"/>
    </location>
</feature>
<accession>A0A9D9DRS8</accession>
<dbReference type="PROSITE" id="PS50005">
    <property type="entry name" value="TPR"/>
    <property type="match status" value="2"/>
</dbReference>
<dbReference type="Gene3D" id="1.25.40.10">
    <property type="entry name" value="Tetratricopeptide repeat domain"/>
    <property type="match status" value="3"/>
</dbReference>
<dbReference type="InterPro" id="IPR019734">
    <property type="entry name" value="TPR_rpt"/>
</dbReference>
<feature type="repeat" description="TPR" evidence="1">
    <location>
        <begin position="228"/>
        <end position="261"/>
    </location>
</feature>
<dbReference type="InterPro" id="IPR011990">
    <property type="entry name" value="TPR-like_helical_dom_sf"/>
</dbReference>
<reference evidence="4" key="1">
    <citation type="submission" date="2020-10" db="EMBL/GenBank/DDBJ databases">
        <authorList>
            <person name="Gilroy R."/>
        </authorList>
    </citation>
    <scope>NUCLEOTIDE SEQUENCE</scope>
    <source>
        <strain evidence="4">2889</strain>
    </source>
</reference>
<name>A0A9D9DRS8_9BACT</name>
<comment type="caution">
    <text evidence="4">The sequence shown here is derived from an EMBL/GenBank/DDBJ whole genome shotgun (WGS) entry which is preliminary data.</text>
</comment>
<dbReference type="Pfam" id="PF13174">
    <property type="entry name" value="TPR_6"/>
    <property type="match status" value="1"/>
</dbReference>
<dbReference type="PROSITE" id="PS51257">
    <property type="entry name" value="PROKAR_LIPOPROTEIN"/>
    <property type="match status" value="1"/>
</dbReference>
<dbReference type="EMBL" id="JADIMZ010000026">
    <property type="protein sequence ID" value="MBO8432012.1"/>
    <property type="molecule type" value="Genomic_DNA"/>
</dbReference>
<keyword evidence="1" id="KW-0802">TPR repeat</keyword>